<gene>
    <name evidence="2" type="ORF">G9F40_002719</name>
</gene>
<comment type="caution">
    <text evidence="2">The sequence shown here is derived from an EMBL/GenBank/DDBJ whole genome shotgun (WGS) entry which is preliminary data.</text>
</comment>
<accession>A0A5I9EK26</accession>
<dbReference type="RefSeq" id="WP_001675352.1">
    <property type="nucleotide sequence ID" value="NZ_CP077760.1"/>
</dbReference>
<proteinExistence type="predicted"/>
<reference evidence="2" key="1">
    <citation type="journal article" date="2018" name="Genome Biol.">
        <title>SKESA: strategic k-mer extension for scrupulous assemblies.</title>
        <authorList>
            <person name="Souvorov A."/>
            <person name="Agarwala R."/>
            <person name="Lipman D.J."/>
        </authorList>
    </citation>
    <scope>NUCLEOTIDE SEQUENCE</scope>
    <source>
        <strain evidence="2">M86</strain>
    </source>
</reference>
<feature type="compositionally biased region" description="Basic and acidic residues" evidence="1">
    <location>
        <begin position="122"/>
        <end position="147"/>
    </location>
</feature>
<evidence type="ECO:0000313" key="2">
    <source>
        <dbReference type="EMBL" id="HAF0355513.1"/>
    </source>
</evidence>
<organism evidence="2">
    <name type="scientific">Salmonella gallinarum</name>
    <dbReference type="NCBI Taxonomy" id="594"/>
    <lineage>
        <taxon>Bacteria</taxon>
        <taxon>Pseudomonadati</taxon>
        <taxon>Pseudomonadota</taxon>
        <taxon>Gammaproteobacteria</taxon>
        <taxon>Enterobacterales</taxon>
        <taxon>Enterobacteriaceae</taxon>
        <taxon>Salmonella</taxon>
    </lineage>
</organism>
<reference evidence="2" key="2">
    <citation type="submission" date="2018-07" db="EMBL/GenBank/DDBJ databases">
        <authorList>
            <consortium name="NCBI Pathogen Detection Project"/>
        </authorList>
    </citation>
    <scope>NUCLEOTIDE SEQUENCE</scope>
    <source>
        <strain evidence="2">M86</strain>
    </source>
</reference>
<name>A0A5I9EK26_SALGL</name>
<dbReference type="EMBL" id="DAATWA010000012">
    <property type="protein sequence ID" value="HAF0355513.1"/>
    <property type="molecule type" value="Genomic_DNA"/>
</dbReference>
<dbReference type="AlphaFoldDB" id="A0A5I9EK26"/>
<evidence type="ECO:0000256" key="1">
    <source>
        <dbReference type="SAM" id="MobiDB-lite"/>
    </source>
</evidence>
<protein>
    <submittedName>
        <fullName evidence="2">Uncharacterized protein</fullName>
    </submittedName>
</protein>
<feature type="compositionally biased region" description="Acidic residues" evidence="1">
    <location>
        <begin position="62"/>
        <end position="71"/>
    </location>
</feature>
<feature type="region of interest" description="Disordered" evidence="1">
    <location>
        <begin position="59"/>
        <end position="147"/>
    </location>
</feature>
<feature type="compositionally biased region" description="Polar residues" evidence="1">
    <location>
        <begin position="109"/>
        <end position="120"/>
    </location>
</feature>
<sequence length="193" mass="20003">MDAIPWGAATPTAVLDAALAGFEADVAVPEPTDGAWPKWAGWAVVIAAAAAFTYLTCASGDDSTEDSEDSDAGYGEKGDSTDSGHGVSGAEDNESGSDSDATTVDDLIATSSKGEQTTGRSRLYERPGGIDEANKDFDNLSPSDVKDIDNNYVTGRVGTLPDGRTVIVRDGSSDGGPTLEVQSGKNKIKFRYD</sequence>